<reference evidence="7 8" key="1">
    <citation type="submission" date="2020-07" db="EMBL/GenBank/DDBJ databases">
        <title>Sequencing the genomes of 1000 actinobacteria strains.</title>
        <authorList>
            <person name="Klenk H.-P."/>
        </authorList>
    </citation>
    <scope>NUCLEOTIDE SEQUENCE [LARGE SCALE GENOMIC DNA]</scope>
    <source>
        <strain evidence="7 8">DSM 45975</strain>
    </source>
</reference>
<protein>
    <recommendedName>
        <fullName evidence="4">Mg-protoporphyrin IX chelatase</fullName>
    </recommendedName>
</protein>
<evidence type="ECO:0000259" key="6">
    <source>
        <dbReference type="PROSITE" id="PS50234"/>
    </source>
</evidence>
<dbReference type="InterPro" id="IPR052989">
    <property type="entry name" value="Mg-chelatase_DI-like"/>
</dbReference>
<keyword evidence="8" id="KW-1185">Reference proteome</keyword>
<organism evidence="7 8">
    <name type="scientific">Halosaccharopolyspora lacisalsi</name>
    <dbReference type="NCBI Taxonomy" id="1000566"/>
    <lineage>
        <taxon>Bacteria</taxon>
        <taxon>Bacillati</taxon>
        <taxon>Actinomycetota</taxon>
        <taxon>Actinomycetes</taxon>
        <taxon>Pseudonocardiales</taxon>
        <taxon>Pseudonocardiaceae</taxon>
        <taxon>Halosaccharopolyspora</taxon>
    </lineage>
</organism>
<evidence type="ECO:0000313" key="8">
    <source>
        <dbReference type="Proteomes" id="UP000569329"/>
    </source>
</evidence>
<comment type="caution">
    <text evidence="7">The sequence shown here is derived from an EMBL/GenBank/DDBJ whole genome shotgun (WGS) entry which is preliminary data.</text>
</comment>
<dbReference type="InterPro" id="IPR036465">
    <property type="entry name" value="vWFA_dom_sf"/>
</dbReference>
<dbReference type="InterPro" id="IPR000523">
    <property type="entry name" value="Mg_chelatse_chII-like_cat_dom"/>
</dbReference>
<dbReference type="Gene3D" id="1.10.8.80">
    <property type="entry name" value="Magnesium chelatase subunit I, C-Terminal domain"/>
    <property type="match status" value="1"/>
</dbReference>
<evidence type="ECO:0000313" key="7">
    <source>
        <dbReference type="EMBL" id="MBA8823313.1"/>
    </source>
</evidence>
<keyword evidence="7" id="KW-0436">Ligase</keyword>
<feature type="region of interest" description="Disordered" evidence="5">
    <location>
        <begin position="315"/>
        <end position="467"/>
    </location>
</feature>
<keyword evidence="2" id="KW-0547">Nucleotide-binding</keyword>
<dbReference type="InterPro" id="IPR012804">
    <property type="entry name" value="Cob_chelat_sub_put"/>
</dbReference>
<evidence type="ECO:0000256" key="4">
    <source>
        <dbReference type="ARBA" id="ARBA00030759"/>
    </source>
</evidence>
<dbReference type="GO" id="GO:0016874">
    <property type="term" value="F:ligase activity"/>
    <property type="evidence" value="ECO:0007669"/>
    <property type="project" value="UniProtKB-KW"/>
</dbReference>
<dbReference type="InterPro" id="IPR003593">
    <property type="entry name" value="AAA+_ATPase"/>
</dbReference>
<evidence type="ECO:0000256" key="1">
    <source>
        <dbReference type="ARBA" id="ARBA00005799"/>
    </source>
</evidence>
<dbReference type="InterPro" id="IPR002035">
    <property type="entry name" value="VWF_A"/>
</dbReference>
<dbReference type="PANTHER" id="PTHR35023:SF1">
    <property type="entry name" value="MG-PROTOPORPHYRIN IX CHELATASE"/>
    <property type="match status" value="1"/>
</dbReference>
<dbReference type="Pfam" id="PF13519">
    <property type="entry name" value="VWA_2"/>
    <property type="match status" value="1"/>
</dbReference>
<feature type="domain" description="VWFA" evidence="6">
    <location>
        <begin position="510"/>
        <end position="657"/>
    </location>
</feature>
<comment type="similarity">
    <text evidence="1">Belongs to the Mg-chelatase subunits D/I family.</text>
</comment>
<dbReference type="PANTHER" id="PTHR35023">
    <property type="entry name" value="CHELATASE-RELATED"/>
    <property type="match status" value="1"/>
</dbReference>
<dbReference type="InterPro" id="IPR041702">
    <property type="entry name" value="BchD/ChlD_VWA"/>
</dbReference>
<evidence type="ECO:0000256" key="5">
    <source>
        <dbReference type="SAM" id="MobiDB-lite"/>
    </source>
</evidence>
<dbReference type="PROSITE" id="PS50234">
    <property type="entry name" value="VWFA"/>
    <property type="match status" value="1"/>
</dbReference>
<dbReference type="AlphaFoldDB" id="A0A839DQG6"/>
<dbReference type="NCBIfam" id="TIGR02442">
    <property type="entry name" value="Cob-chelat-sub"/>
    <property type="match status" value="1"/>
</dbReference>
<keyword evidence="3" id="KW-0067">ATP-binding</keyword>
<proteinExistence type="inferred from homology"/>
<dbReference type="Pfam" id="PF17863">
    <property type="entry name" value="AAA_lid_2"/>
    <property type="match status" value="1"/>
</dbReference>
<gene>
    <name evidence="7" type="ORF">FHX42_000642</name>
</gene>
<dbReference type="Proteomes" id="UP000569329">
    <property type="component" value="Unassembled WGS sequence"/>
</dbReference>
<sequence>MTAAIARYPFSAVVGHDDLQLALLLNAVHPRIGGVLVRGEKGTAKSTIVRALAALLPALSTVSDCRFGCDPRDPDPGCPDGPHGDAETRERPAELVELPVGATEDRLIGSLDVERALTEGVRAYQPGLLASAHRGVLYVDEVNLLHDHLVDLLLDAAAMGRSHVEREGMSISHAASFLLVGTMNPEEGELRPQLLDRFGLTVQVSASREVATRTEVVRRRLAFEADPVGFAEQWAAEDAELAKRIAVARERVGSVVLPDSEVRRIAALCASFEVDGMRADLVLARTAVAHAAWRGVDTVAEEDVAAAARLALPHRRRRDPFDEPGVEEEQLQQALEDAAESARSDGDGEGDGGDDGDGGDGGDEEPPQGPDGGGPPDDGPEGPDSGPGGGGPEDGEQPRGRDGQPRQDSQDDSGQAPEERDPAAPNSAFKARLLEVPGLGEGAPGRRSRSRSRTGQVVRPSGVDGSGIHLPATLVAAAPHQAQRGRKGPGLVLRGDDLRHSVREGREGNLVLFAVDASGSMAARERMSAVSGAVLSLLRDAYQRRDKVGVVTFRGDAAEVALPPTSSVDTAATRMRRLRTGGRTPLADGLLKARKVVMTERLRDPQRRPLLVLLTDGKATVPAEAPAAREQRSRKSVDDALRSAALLTDLGVASVVVDCENGPVKLGMADRLAGVLDAPCLRLEELSADNVAGVVRAAREGTPQPA</sequence>
<dbReference type="GO" id="GO:0005524">
    <property type="term" value="F:ATP binding"/>
    <property type="evidence" value="ECO:0007669"/>
    <property type="project" value="UniProtKB-KW"/>
</dbReference>
<dbReference type="InterPro" id="IPR027417">
    <property type="entry name" value="P-loop_NTPase"/>
</dbReference>
<dbReference type="RefSeq" id="WP_182542644.1">
    <property type="nucleotide sequence ID" value="NZ_JACGWZ010000001.1"/>
</dbReference>
<feature type="compositionally biased region" description="Acidic residues" evidence="5">
    <location>
        <begin position="347"/>
        <end position="366"/>
    </location>
</feature>
<dbReference type="CDD" id="cd01451">
    <property type="entry name" value="vWA_Magnesium_chelatase"/>
    <property type="match status" value="1"/>
</dbReference>
<dbReference type="Pfam" id="PF01078">
    <property type="entry name" value="Mg_chelatase"/>
    <property type="match status" value="1"/>
</dbReference>
<dbReference type="SUPFAM" id="SSF53300">
    <property type="entry name" value="vWA-like"/>
    <property type="match status" value="1"/>
</dbReference>
<dbReference type="EMBL" id="JACGWZ010000001">
    <property type="protein sequence ID" value="MBA8823313.1"/>
    <property type="molecule type" value="Genomic_DNA"/>
</dbReference>
<evidence type="ECO:0000256" key="2">
    <source>
        <dbReference type="ARBA" id="ARBA00022741"/>
    </source>
</evidence>
<accession>A0A839DQG6</accession>
<dbReference type="SMART" id="SM00327">
    <property type="entry name" value="VWA"/>
    <property type="match status" value="1"/>
</dbReference>
<dbReference type="Gene3D" id="3.40.50.410">
    <property type="entry name" value="von Willebrand factor, type A domain"/>
    <property type="match status" value="1"/>
</dbReference>
<name>A0A839DQG6_9PSEU</name>
<dbReference type="Gene3D" id="3.40.50.300">
    <property type="entry name" value="P-loop containing nucleotide triphosphate hydrolases"/>
    <property type="match status" value="1"/>
</dbReference>
<dbReference type="InterPro" id="IPR041628">
    <property type="entry name" value="ChlI/MoxR_AAA_lid"/>
</dbReference>
<dbReference type="SUPFAM" id="SSF52540">
    <property type="entry name" value="P-loop containing nucleoside triphosphate hydrolases"/>
    <property type="match status" value="1"/>
</dbReference>
<evidence type="ECO:0000256" key="3">
    <source>
        <dbReference type="ARBA" id="ARBA00022840"/>
    </source>
</evidence>
<dbReference type="SMART" id="SM00382">
    <property type="entry name" value="AAA"/>
    <property type="match status" value="1"/>
</dbReference>
<feature type="compositionally biased region" description="Basic and acidic residues" evidence="5">
    <location>
        <begin position="396"/>
        <end position="409"/>
    </location>
</feature>